<name>A0ABX9RJW2_9ACTN</name>
<feature type="compositionally biased region" description="Polar residues" evidence="1">
    <location>
        <begin position="60"/>
        <end position="72"/>
    </location>
</feature>
<sequence>MNARTRAGLAALTALILTASAACTSPDDPYDRKAADVQTASEADITRQVNDYANQVATTIGSPLSNSTTSSAPCEGSGGEMDESIRTVQGVYNIAVTPGKHLDILAQLRDQWRNQGWAITEDRTFPNGIEGTITAKTTPDSYSLTVTGTKEPTALAILIHSDCYKSTDPL</sequence>
<gene>
    <name evidence="3" type="ORF">D7147_04155</name>
</gene>
<feature type="region of interest" description="Disordered" evidence="1">
    <location>
        <begin position="60"/>
        <end position="81"/>
    </location>
</feature>
<comment type="caution">
    <text evidence="3">The sequence shown here is derived from an EMBL/GenBank/DDBJ whole genome shotgun (WGS) entry which is preliminary data.</text>
</comment>
<accession>A0ABX9RJW2</accession>
<dbReference type="RefSeq" id="WP_120673861.1">
    <property type="nucleotide sequence ID" value="NZ_RAZS01000001.1"/>
</dbReference>
<organism evidence="3 4">
    <name type="scientific">Micromonospora musae</name>
    <dbReference type="NCBI Taxonomy" id="1894970"/>
    <lineage>
        <taxon>Bacteria</taxon>
        <taxon>Bacillati</taxon>
        <taxon>Actinomycetota</taxon>
        <taxon>Actinomycetes</taxon>
        <taxon>Micromonosporales</taxon>
        <taxon>Micromonosporaceae</taxon>
        <taxon>Micromonospora</taxon>
    </lineage>
</organism>
<protein>
    <submittedName>
        <fullName evidence="3">Uncharacterized protein</fullName>
    </submittedName>
</protein>
<evidence type="ECO:0000313" key="3">
    <source>
        <dbReference type="EMBL" id="RKN24185.1"/>
    </source>
</evidence>
<dbReference type="EMBL" id="RAZS01000001">
    <property type="protein sequence ID" value="RKN24185.1"/>
    <property type="molecule type" value="Genomic_DNA"/>
</dbReference>
<feature type="signal peptide" evidence="2">
    <location>
        <begin position="1"/>
        <end position="21"/>
    </location>
</feature>
<evidence type="ECO:0000256" key="2">
    <source>
        <dbReference type="SAM" id="SignalP"/>
    </source>
</evidence>
<reference evidence="3 4" key="1">
    <citation type="submission" date="2018-09" db="EMBL/GenBank/DDBJ databases">
        <title>Micromonospora sp. nov. MS1-9, isolated from a root of Musa sp.</title>
        <authorList>
            <person name="Kuncharoen N."/>
            <person name="Kudo T."/>
            <person name="Ohkuma M."/>
            <person name="Yuki M."/>
            <person name="Tanasupawat S."/>
        </authorList>
    </citation>
    <scope>NUCLEOTIDE SEQUENCE [LARGE SCALE GENOMIC DNA]</scope>
    <source>
        <strain evidence="3 4">NGC1-4</strain>
    </source>
</reference>
<feature type="chain" id="PRO_5047349613" evidence="2">
    <location>
        <begin position="22"/>
        <end position="170"/>
    </location>
</feature>
<dbReference type="Proteomes" id="UP000271548">
    <property type="component" value="Unassembled WGS sequence"/>
</dbReference>
<dbReference type="PROSITE" id="PS51257">
    <property type="entry name" value="PROKAR_LIPOPROTEIN"/>
    <property type="match status" value="1"/>
</dbReference>
<keyword evidence="4" id="KW-1185">Reference proteome</keyword>
<evidence type="ECO:0000256" key="1">
    <source>
        <dbReference type="SAM" id="MobiDB-lite"/>
    </source>
</evidence>
<proteinExistence type="predicted"/>
<keyword evidence="2" id="KW-0732">Signal</keyword>
<evidence type="ECO:0000313" key="4">
    <source>
        <dbReference type="Proteomes" id="UP000271548"/>
    </source>
</evidence>